<gene>
    <name evidence="12" type="ORF">WMO14_12545</name>
</gene>
<comment type="catalytic activity">
    <reaction evidence="1">
        <text>ATP + protein L-histidine = ADP + protein N-phospho-L-histidine.</text>
        <dbReference type="EC" id="2.7.13.3"/>
    </reaction>
</comment>
<dbReference type="CDD" id="cd00082">
    <property type="entry name" value="HisKA"/>
    <property type="match status" value="1"/>
</dbReference>
<feature type="domain" description="Histidine kinase" evidence="10">
    <location>
        <begin position="172"/>
        <end position="400"/>
    </location>
</feature>
<feature type="domain" description="Response regulatory" evidence="11">
    <location>
        <begin position="430"/>
        <end position="550"/>
    </location>
</feature>
<evidence type="ECO:0000256" key="3">
    <source>
        <dbReference type="ARBA" id="ARBA00018672"/>
    </source>
</evidence>
<evidence type="ECO:0000256" key="9">
    <source>
        <dbReference type="PROSITE-ProRule" id="PRU00169"/>
    </source>
</evidence>
<dbReference type="PANTHER" id="PTHR43047">
    <property type="entry name" value="TWO-COMPONENT HISTIDINE PROTEIN KINASE"/>
    <property type="match status" value="1"/>
</dbReference>
<comment type="caution">
    <text evidence="12">The sequence shown here is derived from an EMBL/GenBank/DDBJ whole genome shotgun (WGS) entry which is preliminary data.</text>
</comment>
<dbReference type="InterPro" id="IPR003661">
    <property type="entry name" value="HisK_dim/P_dom"/>
</dbReference>
<dbReference type="CDD" id="cd17546">
    <property type="entry name" value="REC_hyHK_CKI1_RcsC-like"/>
    <property type="match status" value="1"/>
</dbReference>
<organism evidence="12 13">
    <name type="scientific">[Lactobacillus] rogosae</name>
    <dbReference type="NCBI Taxonomy" id="706562"/>
    <lineage>
        <taxon>Bacteria</taxon>
        <taxon>Bacillati</taxon>
        <taxon>Bacillota</taxon>
        <taxon>Clostridia</taxon>
        <taxon>Lachnospirales</taxon>
        <taxon>Lachnospiraceae</taxon>
        <taxon>Lachnospira</taxon>
    </lineage>
</organism>
<evidence type="ECO:0000256" key="4">
    <source>
        <dbReference type="ARBA" id="ARBA00022553"/>
    </source>
</evidence>
<dbReference type="GO" id="GO:0005524">
    <property type="term" value="F:ATP binding"/>
    <property type="evidence" value="ECO:0007669"/>
    <property type="project" value="UniProtKB-KW"/>
</dbReference>
<dbReference type="Gene3D" id="3.30.450.20">
    <property type="entry name" value="PAS domain"/>
    <property type="match status" value="1"/>
</dbReference>
<keyword evidence="12" id="KW-0547">Nucleotide-binding</keyword>
<dbReference type="PRINTS" id="PR00344">
    <property type="entry name" value="BCTRLSENSOR"/>
</dbReference>
<evidence type="ECO:0000256" key="6">
    <source>
        <dbReference type="ARBA" id="ARBA00022777"/>
    </source>
</evidence>
<sequence>MSRGNNKSSIAAEGTQWYGNIVSSTLQAYYEVYYVNLSDNTCKRIYPWYIEDNEFIDYTNEVNRRISGNIICNNSEEDVSTLLAVDNLKCELKHKDKTEYRYKRQVTNGVFRWCLVSVVVEKRKNGEPVSVILMIRDIEDVIKKEIEQQLLIEEALAQAESASRAKGKFLSDMSHEIRTPMNVILGYASIAQNNMDNRDQDKVKDCLEKIKEAGNHLIGIINDVLEVSRIEQGKINIENEKSDIYELMTDFYNLVEIQAAVKKQKMTIDLEGITDKYVYMDWTRISQVLINLINNAIKYTPVGGHIDVIVKEDCNNNIGDNIHNYIIIVKDNGRGIDEKDMPSLFDLYTRGAYDNDISVEGTGLGLSISKQIIELMNGTIDVDSKLGEGTTFTVKLPLQYVVRTQADKNVTDNGTDNNIIKNNQSLSDIKVMVVDDNQYNREIACELLRENGAHIIECASGSEAVDYIKYKKGIVDIILMDVCMPDMDGFEATRLIRQLEKDRWQDIPIVAMTANAFDEDRKKALEHGMNGHIAKPFDIDTFAETVLEYVKY</sequence>
<dbReference type="PROSITE" id="PS50110">
    <property type="entry name" value="RESPONSE_REGULATORY"/>
    <property type="match status" value="1"/>
</dbReference>
<dbReference type="InterPro" id="IPR036890">
    <property type="entry name" value="HATPase_C_sf"/>
</dbReference>
<evidence type="ECO:0000259" key="11">
    <source>
        <dbReference type="PROSITE" id="PS50110"/>
    </source>
</evidence>
<dbReference type="InterPro" id="IPR001789">
    <property type="entry name" value="Sig_transdc_resp-reg_receiver"/>
</dbReference>
<dbReference type="Pfam" id="PF02518">
    <property type="entry name" value="HATPase_c"/>
    <property type="match status" value="1"/>
</dbReference>
<evidence type="ECO:0000256" key="2">
    <source>
        <dbReference type="ARBA" id="ARBA00012438"/>
    </source>
</evidence>
<evidence type="ECO:0000256" key="8">
    <source>
        <dbReference type="ARBA" id="ARBA00024867"/>
    </source>
</evidence>
<accession>A0ABV1BY56</accession>
<dbReference type="SMART" id="SM00448">
    <property type="entry name" value="REC"/>
    <property type="match status" value="1"/>
</dbReference>
<keyword evidence="5" id="KW-0808">Transferase</keyword>
<keyword evidence="4 9" id="KW-0597">Phosphoprotein</keyword>
<keyword evidence="6" id="KW-0418">Kinase</keyword>
<dbReference type="SUPFAM" id="SSF47384">
    <property type="entry name" value="Homodimeric domain of signal transducing histidine kinase"/>
    <property type="match status" value="1"/>
</dbReference>
<dbReference type="InterPro" id="IPR011006">
    <property type="entry name" value="CheY-like_superfamily"/>
</dbReference>
<dbReference type="SMART" id="SM00388">
    <property type="entry name" value="HisKA"/>
    <property type="match status" value="1"/>
</dbReference>
<dbReference type="InterPro" id="IPR003594">
    <property type="entry name" value="HATPase_dom"/>
</dbReference>
<name>A0ABV1BY56_9FIRM</name>
<reference evidence="12 13" key="1">
    <citation type="submission" date="2024-03" db="EMBL/GenBank/DDBJ databases">
        <title>Human intestinal bacterial collection.</title>
        <authorList>
            <person name="Pauvert C."/>
            <person name="Hitch T.C.A."/>
            <person name="Clavel T."/>
        </authorList>
    </citation>
    <scope>NUCLEOTIDE SEQUENCE [LARGE SCALE GENOMIC DNA]</scope>
    <source>
        <strain evidence="12 13">CLA-AA-H255</strain>
    </source>
</reference>
<dbReference type="Pfam" id="PF00512">
    <property type="entry name" value="HisKA"/>
    <property type="match status" value="1"/>
</dbReference>
<dbReference type="SMART" id="SM00387">
    <property type="entry name" value="HATPase_c"/>
    <property type="match status" value="1"/>
</dbReference>
<proteinExistence type="predicted"/>
<keyword evidence="7" id="KW-0902">Two-component regulatory system</keyword>
<dbReference type="Gene3D" id="3.40.50.2300">
    <property type="match status" value="1"/>
</dbReference>
<dbReference type="SMART" id="SM00086">
    <property type="entry name" value="PAC"/>
    <property type="match status" value="1"/>
</dbReference>
<dbReference type="EC" id="2.7.13.3" evidence="2"/>
<dbReference type="Gene3D" id="1.10.287.130">
    <property type="match status" value="1"/>
</dbReference>
<dbReference type="InterPro" id="IPR005467">
    <property type="entry name" value="His_kinase_dom"/>
</dbReference>
<dbReference type="PANTHER" id="PTHR43047:SF72">
    <property type="entry name" value="OSMOSENSING HISTIDINE PROTEIN KINASE SLN1"/>
    <property type="match status" value="1"/>
</dbReference>
<dbReference type="SUPFAM" id="SSF55874">
    <property type="entry name" value="ATPase domain of HSP90 chaperone/DNA topoisomerase II/histidine kinase"/>
    <property type="match status" value="1"/>
</dbReference>
<evidence type="ECO:0000256" key="5">
    <source>
        <dbReference type="ARBA" id="ARBA00022679"/>
    </source>
</evidence>
<dbReference type="InterPro" id="IPR004358">
    <property type="entry name" value="Sig_transdc_His_kin-like_C"/>
</dbReference>
<feature type="modified residue" description="4-aspartylphosphate" evidence="9">
    <location>
        <position position="481"/>
    </location>
</feature>
<dbReference type="RefSeq" id="WP_349153927.1">
    <property type="nucleotide sequence ID" value="NZ_DAWCMB010000173.1"/>
</dbReference>
<dbReference type="InterPro" id="IPR036097">
    <property type="entry name" value="HisK_dim/P_sf"/>
</dbReference>
<dbReference type="PROSITE" id="PS50109">
    <property type="entry name" value="HIS_KIN"/>
    <property type="match status" value="1"/>
</dbReference>
<evidence type="ECO:0000259" key="10">
    <source>
        <dbReference type="PROSITE" id="PS50109"/>
    </source>
</evidence>
<keyword evidence="12" id="KW-0067">ATP-binding</keyword>
<comment type="function">
    <text evidence="8">May play the central regulatory role in sporulation. It may be an element of the effector pathway responsible for the activation of sporulation genes in response to nutritional stress. Spo0A may act in concert with spo0H (a sigma factor) to control the expression of some genes that are critical to the sporulation process.</text>
</comment>
<protein>
    <recommendedName>
        <fullName evidence="3">Stage 0 sporulation protein A homolog</fullName>
        <ecNumber evidence="2">2.7.13.3</ecNumber>
    </recommendedName>
</protein>
<dbReference type="Gene3D" id="3.30.565.10">
    <property type="entry name" value="Histidine kinase-like ATPase, C-terminal domain"/>
    <property type="match status" value="1"/>
</dbReference>
<evidence type="ECO:0000313" key="12">
    <source>
        <dbReference type="EMBL" id="MEQ2380682.1"/>
    </source>
</evidence>
<dbReference type="CDD" id="cd00075">
    <property type="entry name" value="HATPase"/>
    <property type="match status" value="1"/>
</dbReference>
<dbReference type="Pfam" id="PF00072">
    <property type="entry name" value="Response_reg"/>
    <property type="match status" value="1"/>
</dbReference>
<evidence type="ECO:0000256" key="7">
    <source>
        <dbReference type="ARBA" id="ARBA00023012"/>
    </source>
</evidence>
<dbReference type="SUPFAM" id="SSF52172">
    <property type="entry name" value="CheY-like"/>
    <property type="match status" value="1"/>
</dbReference>
<evidence type="ECO:0000313" key="13">
    <source>
        <dbReference type="Proteomes" id="UP001442364"/>
    </source>
</evidence>
<dbReference type="InterPro" id="IPR001610">
    <property type="entry name" value="PAC"/>
</dbReference>
<dbReference type="EMBL" id="JBBMER010000012">
    <property type="protein sequence ID" value="MEQ2380682.1"/>
    <property type="molecule type" value="Genomic_DNA"/>
</dbReference>
<keyword evidence="13" id="KW-1185">Reference proteome</keyword>
<evidence type="ECO:0000256" key="1">
    <source>
        <dbReference type="ARBA" id="ARBA00000085"/>
    </source>
</evidence>
<dbReference type="Proteomes" id="UP001442364">
    <property type="component" value="Unassembled WGS sequence"/>
</dbReference>